<keyword evidence="5" id="KW-0597">Phosphoprotein</keyword>
<dbReference type="AlphaFoldDB" id="A0ABD6CNJ7"/>
<evidence type="ECO:0000256" key="5">
    <source>
        <dbReference type="PROSITE-ProRule" id="PRU00169"/>
    </source>
</evidence>
<dbReference type="Pfam" id="PF01590">
    <property type="entry name" value="GAF"/>
    <property type="match status" value="1"/>
</dbReference>
<evidence type="ECO:0000256" key="4">
    <source>
        <dbReference type="ARBA" id="ARBA00023163"/>
    </source>
</evidence>
<dbReference type="InterPro" id="IPR031803">
    <property type="entry name" value="BAT_GAF/HTH-assoc"/>
</dbReference>
<dbReference type="InterPro" id="IPR001789">
    <property type="entry name" value="Sig_transdc_resp-reg_receiver"/>
</dbReference>
<dbReference type="InterPro" id="IPR007050">
    <property type="entry name" value="HTH_bacterioopsin"/>
</dbReference>
<dbReference type="Gene3D" id="3.30.450.40">
    <property type="match status" value="1"/>
</dbReference>
<organism evidence="8 9">
    <name type="scientific">Halobellus rarus</name>
    <dbReference type="NCBI Taxonomy" id="1126237"/>
    <lineage>
        <taxon>Archaea</taxon>
        <taxon>Methanobacteriati</taxon>
        <taxon>Methanobacteriota</taxon>
        <taxon>Stenosarchaea group</taxon>
        <taxon>Halobacteria</taxon>
        <taxon>Halobacteriales</taxon>
        <taxon>Haloferacaceae</taxon>
        <taxon>Halobellus</taxon>
    </lineage>
</organism>
<evidence type="ECO:0000313" key="9">
    <source>
        <dbReference type="Proteomes" id="UP001597085"/>
    </source>
</evidence>
<dbReference type="Proteomes" id="UP001597085">
    <property type="component" value="Unassembled WGS sequence"/>
</dbReference>
<evidence type="ECO:0000256" key="1">
    <source>
        <dbReference type="ARBA" id="ARBA00022679"/>
    </source>
</evidence>
<dbReference type="EMBL" id="JBHUDK010000010">
    <property type="protein sequence ID" value="MFD1599600.1"/>
    <property type="molecule type" value="Genomic_DNA"/>
</dbReference>
<dbReference type="PANTHER" id="PTHR34236:SF1">
    <property type="entry name" value="DIMETHYL SULFOXIDE REDUCTASE TRANSCRIPTIONAL ACTIVATOR"/>
    <property type="match status" value="1"/>
</dbReference>
<protein>
    <submittedName>
        <fullName evidence="8">Bacterio-opsin activator domain-containing protein</fullName>
    </submittedName>
</protein>
<feature type="modified residue" description="4-aspartylphosphate" evidence="5">
    <location>
        <position position="71"/>
    </location>
</feature>
<gene>
    <name evidence="8" type="ORF">ACFSBX_11605</name>
</gene>
<keyword evidence="9" id="KW-1185">Reference proteome</keyword>
<proteinExistence type="predicted"/>
<evidence type="ECO:0000259" key="7">
    <source>
        <dbReference type="PROSITE" id="PS50110"/>
    </source>
</evidence>
<keyword evidence="1" id="KW-0808">Transferase</keyword>
<dbReference type="Pfam" id="PF08663">
    <property type="entry name" value="HalX"/>
    <property type="match status" value="1"/>
</dbReference>
<feature type="region of interest" description="Disordered" evidence="6">
    <location>
        <begin position="604"/>
        <end position="626"/>
    </location>
</feature>
<dbReference type="Gene3D" id="1.10.10.10">
    <property type="entry name" value="Winged helix-like DNA-binding domain superfamily/Winged helix DNA-binding domain"/>
    <property type="match status" value="1"/>
</dbReference>
<dbReference type="InterPro" id="IPR003018">
    <property type="entry name" value="GAF"/>
</dbReference>
<dbReference type="GO" id="GO:0016301">
    <property type="term" value="F:kinase activity"/>
    <property type="evidence" value="ECO:0007669"/>
    <property type="project" value="UniProtKB-KW"/>
</dbReference>
<comment type="caution">
    <text evidence="8">The sequence shown here is derived from an EMBL/GenBank/DDBJ whole genome shotgun (WGS) entry which is preliminary data.</text>
</comment>
<accession>A0ABD6CNJ7</accession>
<dbReference type="PANTHER" id="PTHR34236">
    <property type="entry name" value="DIMETHYL SULFOXIDE REDUCTASE TRANSCRIPTIONAL ACTIVATOR"/>
    <property type="match status" value="1"/>
</dbReference>
<dbReference type="InterPro" id="IPR029016">
    <property type="entry name" value="GAF-like_dom_sf"/>
</dbReference>
<dbReference type="SUPFAM" id="SSF52172">
    <property type="entry name" value="CheY-like"/>
    <property type="match status" value="1"/>
</dbReference>
<reference evidence="8 9" key="1">
    <citation type="journal article" date="2019" name="Int. J. Syst. Evol. Microbiol.">
        <title>The Global Catalogue of Microorganisms (GCM) 10K type strain sequencing project: providing services to taxonomists for standard genome sequencing and annotation.</title>
        <authorList>
            <consortium name="The Broad Institute Genomics Platform"/>
            <consortium name="The Broad Institute Genome Sequencing Center for Infectious Disease"/>
            <person name="Wu L."/>
            <person name="Ma J."/>
        </authorList>
    </citation>
    <scope>NUCLEOTIDE SEQUENCE [LARGE SCALE GENOMIC DNA]</scope>
    <source>
        <strain evidence="8 9">CGMCC 1.12121</strain>
    </source>
</reference>
<evidence type="ECO:0000256" key="6">
    <source>
        <dbReference type="SAM" id="MobiDB-lite"/>
    </source>
</evidence>
<keyword evidence="3" id="KW-0805">Transcription regulation</keyword>
<feature type="domain" description="Response regulatory" evidence="7">
    <location>
        <begin position="24"/>
        <end position="133"/>
    </location>
</feature>
<dbReference type="SMART" id="SM00448">
    <property type="entry name" value="REC"/>
    <property type="match status" value="1"/>
</dbReference>
<evidence type="ECO:0000256" key="2">
    <source>
        <dbReference type="ARBA" id="ARBA00022777"/>
    </source>
</evidence>
<keyword evidence="4" id="KW-0804">Transcription</keyword>
<dbReference type="InterPro" id="IPR036388">
    <property type="entry name" value="WH-like_DNA-bd_sf"/>
</dbReference>
<sequence length="626" mass="68424">MVSEGVSDGIEGVSDSADQVDDPVVLVVDDDRDLADTCRYWLRDDYEVRVAYGGESALDQMDETVDVVLLDRRMPDLSGDDVLDEIDARGYDCRVAMMTAVEPDTDIVEMPFDEYLVKPVDEDDLRETVEELLVRSEFDDRIREYFALVSTETVLDERDVNELGNPDVLDDLTERVRTLRDERESEIRERERQLGRIRRINDFIREIDRALVDATTREDIADTVCASFDASPYEGAWIARYNRATDTVERQSASDSIAAPFGGEEFGSPPVESDETHSAVGNGVRAEAVEDTPTAPADVVREAIDTGTVVTATVSPRHAGAVLADSDPPDAERSLVAVPIGYRETVYGALVVYVRGAVTDEERSMLRDVGETIGHGINAAESKQLLYSDTAVELEFGHSDTRDVIVDLSLEFETAVRLEGTALADGGVVSCYVAVEDADPSAVLTAIAPLDALVDARIVTEGDDEAVIELRLTEASVVVTLVELGATVESFTAARGEGRLVVRVPTGSDLRALTDAVQSSYPDVSVVAKREVEDAVQSTASFRRQLDEKLTDRQRDVMETALASGYFEWPRGSTAEEVASSLGIAAPTFHEHLRSGERKLVEAFFSESSDERRAGEREGDGPSDGD</sequence>
<name>A0ABD6CNJ7_9EURY</name>
<dbReference type="Gene3D" id="3.40.50.2300">
    <property type="match status" value="1"/>
</dbReference>
<dbReference type="PROSITE" id="PS50110">
    <property type="entry name" value="RESPONSE_REGULATORY"/>
    <property type="match status" value="1"/>
</dbReference>
<dbReference type="Pfam" id="PF04967">
    <property type="entry name" value="HTH_10"/>
    <property type="match status" value="1"/>
</dbReference>
<dbReference type="RefSeq" id="WP_256420771.1">
    <property type="nucleotide sequence ID" value="NZ_JANHDI010000004.1"/>
</dbReference>
<evidence type="ECO:0000256" key="3">
    <source>
        <dbReference type="ARBA" id="ARBA00023015"/>
    </source>
</evidence>
<dbReference type="Pfam" id="PF15915">
    <property type="entry name" value="BAT"/>
    <property type="match status" value="1"/>
</dbReference>
<feature type="compositionally biased region" description="Basic and acidic residues" evidence="6">
    <location>
        <begin position="609"/>
        <end position="620"/>
    </location>
</feature>
<keyword evidence="2" id="KW-0418">Kinase</keyword>
<dbReference type="InterPro" id="IPR013971">
    <property type="entry name" value="HalX_domain"/>
</dbReference>
<dbReference type="InterPro" id="IPR011006">
    <property type="entry name" value="CheY-like_superfamily"/>
</dbReference>
<evidence type="ECO:0000313" key="8">
    <source>
        <dbReference type="EMBL" id="MFD1599600.1"/>
    </source>
</evidence>
<dbReference type="Pfam" id="PF00072">
    <property type="entry name" value="Response_reg"/>
    <property type="match status" value="1"/>
</dbReference>